<proteinExistence type="predicted"/>
<evidence type="ECO:0000313" key="1">
    <source>
        <dbReference type="EMBL" id="TYH42205.1"/>
    </source>
</evidence>
<dbReference type="AlphaFoldDB" id="A0A5D2IIW9"/>
<gene>
    <name evidence="1" type="ORF">ES332_D11G047600v1</name>
</gene>
<organism evidence="1 2">
    <name type="scientific">Gossypium tomentosum</name>
    <name type="common">Hawaiian cotton</name>
    <name type="synonym">Gossypium sandvicense</name>
    <dbReference type="NCBI Taxonomy" id="34277"/>
    <lineage>
        <taxon>Eukaryota</taxon>
        <taxon>Viridiplantae</taxon>
        <taxon>Streptophyta</taxon>
        <taxon>Embryophyta</taxon>
        <taxon>Tracheophyta</taxon>
        <taxon>Spermatophyta</taxon>
        <taxon>Magnoliopsida</taxon>
        <taxon>eudicotyledons</taxon>
        <taxon>Gunneridae</taxon>
        <taxon>Pentapetalae</taxon>
        <taxon>rosids</taxon>
        <taxon>malvids</taxon>
        <taxon>Malvales</taxon>
        <taxon>Malvaceae</taxon>
        <taxon>Malvoideae</taxon>
        <taxon>Gossypium</taxon>
    </lineage>
</organism>
<dbReference type="Proteomes" id="UP000322667">
    <property type="component" value="Chromosome D11"/>
</dbReference>
<accession>A0A5D2IIW9</accession>
<reference evidence="1 2" key="1">
    <citation type="submission" date="2019-07" db="EMBL/GenBank/DDBJ databases">
        <title>WGS assembly of Gossypium tomentosum.</title>
        <authorList>
            <person name="Chen Z.J."/>
            <person name="Sreedasyam A."/>
            <person name="Ando A."/>
            <person name="Song Q."/>
            <person name="De L."/>
            <person name="Hulse-Kemp A."/>
            <person name="Ding M."/>
            <person name="Ye W."/>
            <person name="Kirkbride R."/>
            <person name="Jenkins J."/>
            <person name="Plott C."/>
            <person name="Lovell J."/>
            <person name="Lin Y.-M."/>
            <person name="Vaughn R."/>
            <person name="Liu B."/>
            <person name="Li W."/>
            <person name="Simpson S."/>
            <person name="Scheffler B."/>
            <person name="Saski C."/>
            <person name="Grover C."/>
            <person name="Hu G."/>
            <person name="Conover J."/>
            <person name="Carlson J."/>
            <person name="Shu S."/>
            <person name="Boston L."/>
            <person name="Williams M."/>
            <person name="Peterson D."/>
            <person name="Mcgee K."/>
            <person name="Jones D."/>
            <person name="Wendel J."/>
            <person name="Stelly D."/>
            <person name="Grimwood J."/>
            <person name="Schmutz J."/>
        </authorList>
    </citation>
    <scope>NUCLEOTIDE SEQUENCE [LARGE SCALE GENOMIC DNA]</scope>
    <source>
        <strain evidence="1">7179.01</strain>
    </source>
</reference>
<dbReference type="EMBL" id="CM017633">
    <property type="protein sequence ID" value="TYH42205.1"/>
    <property type="molecule type" value="Genomic_DNA"/>
</dbReference>
<protein>
    <submittedName>
        <fullName evidence="1">Uncharacterized protein</fullName>
    </submittedName>
</protein>
<evidence type="ECO:0000313" key="2">
    <source>
        <dbReference type="Proteomes" id="UP000322667"/>
    </source>
</evidence>
<keyword evidence="2" id="KW-1185">Reference proteome</keyword>
<name>A0A5D2IIW9_GOSTO</name>
<sequence>MNRRKLIANNFGSCLSSTYHVRWSVGIIKLTRLCPLAMKNRNKKRGNTWRFL</sequence>